<sequence length="413" mass="47061">MSFSELWVHLSKLSTEDTDGHQLSLKVLYSKRNQPLLVPLDKQKAHDAVNFFIQNRIIKYWGHLIIELDHHLPWLQLLPTAAFDYFPFDALFGESDLDHAKALEGISIFCGSPGALQKVTIYCPNPLGALGKVAKVAVHETANDAIKKESHWLESLSQSTATAKFLPQLLQHSVLKCERYCLTMKSLAKGVAPKNFGIAHHAFLRALAQQSPVFTEWKLSQAHIRLKQRLDHLSGLVDSEVWLFWQEVITEIEQMTARAILPNLMTHGDFAHWNLRQINADLFVFDWEYAETHGNPLQDFLHFHLIPQALKRRSLSTKSMSALMGKTVAYVDKQFGRDLGIGRACGGLTMHYLLDTITFYAEASGYLDEKHPVLHSYMQMLRQRNAWIPKTAELPSKKGIEHQSYDNELEITQ</sequence>
<dbReference type="AlphaFoldDB" id="A0A351R841"/>
<accession>A0A351R841</accession>
<gene>
    <name evidence="1" type="ORF">DCW48_00515</name>
</gene>
<reference evidence="1 2" key="1">
    <citation type="journal article" date="2018" name="Nat. Biotechnol.">
        <title>A standardized bacterial taxonomy based on genome phylogeny substantially revises the tree of life.</title>
        <authorList>
            <person name="Parks D.H."/>
            <person name="Chuvochina M."/>
            <person name="Waite D.W."/>
            <person name="Rinke C."/>
            <person name="Skarshewski A."/>
            <person name="Chaumeil P.A."/>
            <person name="Hugenholtz P."/>
        </authorList>
    </citation>
    <scope>NUCLEOTIDE SEQUENCE [LARGE SCALE GENOMIC DNA]</scope>
    <source>
        <strain evidence="1">UBA9958</strain>
    </source>
</reference>
<dbReference type="InterPro" id="IPR011009">
    <property type="entry name" value="Kinase-like_dom_sf"/>
</dbReference>
<dbReference type="EMBL" id="DNAA01000014">
    <property type="protein sequence ID" value="HBA08212.1"/>
    <property type="molecule type" value="Genomic_DNA"/>
</dbReference>
<dbReference type="SUPFAM" id="SSF56112">
    <property type="entry name" value="Protein kinase-like (PK-like)"/>
    <property type="match status" value="1"/>
</dbReference>
<comment type="caution">
    <text evidence="1">The sequence shown here is derived from an EMBL/GenBank/DDBJ whole genome shotgun (WGS) entry which is preliminary data.</text>
</comment>
<dbReference type="Proteomes" id="UP000264313">
    <property type="component" value="Unassembled WGS sequence"/>
</dbReference>
<organism evidence="1 2">
    <name type="scientific">Methylotenera mobilis</name>
    <dbReference type="NCBI Taxonomy" id="359408"/>
    <lineage>
        <taxon>Bacteria</taxon>
        <taxon>Pseudomonadati</taxon>
        <taxon>Pseudomonadota</taxon>
        <taxon>Betaproteobacteria</taxon>
        <taxon>Nitrosomonadales</taxon>
        <taxon>Methylophilaceae</taxon>
        <taxon>Methylotenera</taxon>
    </lineage>
</organism>
<proteinExistence type="predicted"/>
<evidence type="ECO:0008006" key="3">
    <source>
        <dbReference type="Google" id="ProtNLM"/>
    </source>
</evidence>
<evidence type="ECO:0000313" key="1">
    <source>
        <dbReference type="EMBL" id="HBA08212.1"/>
    </source>
</evidence>
<name>A0A351R841_9PROT</name>
<protein>
    <recommendedName>
        <fullName evidence="3">Aminoglycoside phosphotransferase domain-containing protein</fullName>
    </recommendedName>
</protein>
<evidence type="ECO:0000313" key="2">
    <source>
        <dbReference type="Proteomes" id="UP000264313"/>
    </source>
</evidence>